<dbReference type="Gene3D" id="3.30.70.270">
    <property type="match status" value="1"/>
</dbReference>
<proteinExistence type="predicted"/>
<gene>
    <name evidence="6" type="ORF">ABNW52_16720</name>
</gene>
<dbReference type="Proteomes" id="UP001433638">
    <property type="component" value="Unassembled WGS sequence"/>
</dbReference>
<dbReference type="Pfam" id="PF00563">
    <property type="entry name" value="EAL"/>
    <property type="match status" value="1"/>
</dbReference>
<feature type="domain" description="PAC" evidence="3">
    <location>
        <begin position="397"/>
        <end position="449"/>
    </location>
</feature>
<dbReference type="PANTHER" id="PTHR44757">
    <property type="entry name" value="DIGUANYLATE CYCLASE DGCP"/>
    <property type="match status" value="1"/>
</dbReference>
<dbReference type="CDD" id="cd01949">
    <property type="entry name" value="GGDEF"/>
    <property type="match status" value="1"/>
</dbReference>
<dbReference type="CDD" id="cd12915">
    <property type="entry name" value="PDC2_DGC_like"/>
    <property type="match status" value="1"/>
</dbReference>
<dbReference type="CDD" id="cd00130">
    <property type="entry name" value="PAS"/>
    <property type="match status" value="1"/>
</dbReference>
<name>A0ABV1M953_9NEIS</name>
<dbReference type="EMBL" id="JBEFLD010000009">
    <property type="protein sequence ID" value="MEQ6292260.1"/>
    <property type="molecule type" value="Genomic_DNA"/>
</dbReference>
<dbReference type="NCBIfam" id="TIGR00254">
    <property type="entry name" value="GGDEF"/>
    <property type="match status" value="1"/>
</dbReference>
<dbReference type="PROSITE" id="PS50113">
    <property type="entry name" value="PAC"/>
    <property type="match status" value="1"/>
</dbReference>
<evidence type="ECO:0000259" key="4">
    <source>
        <dbReference type="PROSITE" id="PS50883"/>
    </source>
</evidence>
<dbReference type="PROSITE" id="PS50883">
    <property type="entry name" value="EAL"/>
    <property type="match status" value="1"/>
</dbReference>
<dbReference type="Pfam" id="PF13426">
    <property type="entry name" value="PAS_9"/>
    <property type="match status" value="1"/>
</dbReference>
<dbReference type="SUPFAM" id="SSF55785">
    <property type="entry name" value="PYP-like sensor domain (PAS domain)"/>
    <property type="match status" value="1"/>
</dbReference>
<dbReference type="PROSITE" id="PS50887">
    <property type="entry name" value="GGDEF"/>
    <property type="match status" value="1"/>
</dbReference>
<dbReference type="SMART" id="SM00052">
    <property type="entry name" value="EAL"/>
    <property type="match status" value="1"/>
</dbReference>
<dbReference type="PROSITE" id="PS50112">
    <property type="entry name" value="PAS"/>
    <property type="match status" value="1"/>
</dbReference>
<sequence>MDSFAFQTPAAARRRRRNVFLTAIALVLLAAAIATGSVLWRLHNDTLERQFALAGLTARAMEDQLTQSLTVVERTLTLAGSDPQAHQRLSFYLQQAPYLRSIALADATDHIRHSSNAANLGIALDRRMFMPQSTAPVAVLRSGPLFAGRDFADLRATARQPDDTLSFIPLLLDAAQPDGSWRTAVAALNTDYFLNFYNSHLAAEQGQVALLRYDGSLLIRSNRQPAATVYSPALRIQLAQSEAGSFTERLADGRQLISAYRASRVYPFIIVVRLDRQQVLANWRHEARFAVALVSSILLLLIGMASVYYLRFEKLEARRQRDEEQLRIAAAAFESQEGIFVTDANNNILRVNRAFTTITGYSEAEAVGQTPHLLSSGKHPQAFYNEMWRQLQSCRFWSGEIWNRRKSGDIYPEWLTITAVSDAQDHISHYVATLTDITQRKRAEEEIRNLAYYDPLTRLPNRRLLLERLQQAVGSAGRRGNEGALLFIDLDNFKTLNDTLGHDMGDLLLQDVAQRLNHCVREDDTVARLGGDEFVVLLPNLSKNCDEAAKLALRLGERIRLALNAPYDLAGHDYHSTPSIGIAMFADGQHNGDELMKRADLALYSAKAAGRNAVHFFEPQMQKTLSERASLEAALRQAVAGGQLRLMYQPQVDQAGNIHGAEVLLRWLHPSLGLLSPDRFIALAEETGLIIPIGQWVLEQACFQLQLFSQQPAMADLSLSVNISIKQLRHPDFTSQVQTILAATSAPPQRLIMELTESGLVDDIEASRSKMAPLRQSGVRFALDDFGTGYSSLAYLKKLPLDQLKVDQSFVRNVMHDQHDAAIVRTVIVLARALNLNLLAEGVETAEQLAFLQQQGCRNYQGYLFAQPLPLPDLIAMRQNQVHTPNRFTLSA</sequence>
<evidence type="ECO:0000259" key="2">
    <source>
        <dbReference type="PROSITE" id="PS50112"/>
    </source>
</evidence>
<evidence type="ECO:0000313" key="7">
    <source>
        <dbReference type="Proteomes" id="UP001433638"/>
    </source>
</evidence>
<feature type="domain" description="PAS" evidence="2">
    <location>
        <begin position="322"/>
        <end position="381"/>
    </location>
</feature>
<dbReference type="SMART" id="SM00091">
    <property type="entry name" value="PAS"/>
    <property type="match status" value="1"/>
</dbReference>
<dbReference type="InterPro" id="IPR000700">
    <property type="entry name" value="PAS-assoc_C"/>
</dbReference>
<dbReference type="CDD" id="cd01948">
    <property type="entry name" value="EAL"/>
    <property type="match status" value="1"/>
</dbReference>
<evidence type="ECO:0000259" key="3">
    <source>
        <dbReference type="PROSITE" id="PS50113"/>
    </source>
</evidence>
<evidence type="ECO:0000259" key="5">
    <source>
        <dbReference type="PROSITE" id="PS50887"/>
    </source>
</evidence>
<dbReference type="SUPFAM" id="SSF141868">
    <property type="entry name" value="EAL domain-like"/>
    <property type="match status" value="1"/>
</dbReference>
<reference evidence="6" key="1">
    <citation type="submission" date="2024-06" db="EMBL/GenBank/DDBJ databases">
        <title>Genome sequence of Vogesella sp. MAHUQ-64.</title>
        <authorList>
            <person name="Huq M.A."/>
        </authorList>
    </citation>
    <scope>NUCLEOTIDE SEQUENCE</scope>
    <source>
        <strain evidence="6">MAHUQ-64</strain>
    </source>
</reference>
<protein>
    <submittedName>
        <fullName evidence="6">EAL domain-containing protein</fullName>
    </submittedName>
</protein>
<accession>A0ABV1M953</accession>
<keyword evidence="1" id="KW-1133">Transmembrane helix</keyword>
<organism evidence="6 7">
    <name type="scientific">Vogesella oryzagri</name>
    <dbReference type="NCBI Taxonomy" id="3160864"/>
    <lineage>
        <taxon>Bacteria</taxon>
        <taxon>Pseudomonadati</taxon>
        <taxon>Pseudomonadota</taxon>
        <taxon>Betaproteobacteria</taxon>
        <taxon>Neisseriales</taxon>
        <taxon>Chromobacteriaceae</taxon>
        <taxon>Vogesella</taxon>
    </lineage>
</organism>
<dbReference type="Pfam" id="PF00990">
    <property type="entry name" value="GGDEF"/>
    <property type="match status" value="1"/>
</dbReference>
<dbReference type="InterPro" id="IPR001633">
    <property type="entry name" value="EAL_dom"/>
</dbReference>
<comment type="caution">
    <text evidence="6">The sequence shown here is derived from an EMBL/GenBank/DDBJ whole genome shotgun (WGS) entry which is preliminary data.</text>
</comment>
<evidence type="ECO:0000256" key="1">
    <source>
        <dbReference type="SAM" id="Phobius"/>
    </source>
</evidence>
<dbReference type="Gene3D" id="3.30.450.20">
    <property type="entry name" value="PAS domain"/>
    <property type="match status" value="2"/>
</dbReference>
<keyword evidence="1" id="KW-0472">Membrane</keyword>
<dbReference type="InterPro" id="IPR000160">
    <property type="entry name" value="GGDEF_dom"/>
</dbReference>
<feature type="transmembrane region" description="Helical" evidence="1">
    <location>
        <begin position="289"/>
        <end position="310"/>
    </location>
</feature>
<dbReference type="InterPro" id="IPR052155">
    <property type="entry name" value="Biofilm_reg_signaling"/>
</dbReference>
<dbReference type="InterPro" id="IPR001610">
    <property type="entry name" value="PAC"/>
</dbReference>
<dbReference type="InterPro" id="IPR029787">
    <property type="entry name" value="Nucleotide_cyclase"/>
</dbReference>
<dbReference type="PANTHER" id="PTHR44757:SF2">
    <property type="entry name" value="BIOFILM ARCHITECTURE MAINTENANCE PROTEIN MBAA"/>
    <property type="match status" value="1"/>
</dbReference>
<feature type="domain" description="EAL" evidence="4">
    <location>
        <begin position="628"/>
        <end position="882"/>
    </location>
</feature>
<keyword evidence="1" id="KW-0812">Transmembrane</keyword>
<evidence type="ECO:0000313" key="6">
    <source>
        <dbReference type="EMBL" id="MEQ6292260.1"/>
    </source>
</evidence>
<dbReference type="SMART" id="SM00086">
    <property type="entry name" value="PAC"/>
    <property type="match status" value="1"/>
</dbReference>
<dbReference type="SUPFAM" id="SSF55073">
    <property type="entry name" value="Nucleotide cyclase"/>
    <property type="match status" value="1"/>
</dbReference>
<dbReference type="NCBIfam" id="TIGR00229">
    <property type="entry name" value="sensory_box"/>
    <property type="match status" value="1"/>
</dbReference>
<dbReference type="InterPro" id="IPR035919">
    <property type="entry name" value="EAL_sf"/>
</dbReference>
<dbReference type="SMART" id="SM00267">
    <property type="entry name" value="GGDEF"/>
    <property type="match status" value="1"/>
</dbReference>
<dbReference type="Gene3D" id="3.20.20.450">
    <property type="entry name" value="EAL domain"/>
    <property type="match status" value="1"/>
</dbReference>
<dbReference type="InterPro" id="IPR035965">
    <property type="entry name" value="PAS-like_dom_sf"/>
</dbReference>
<feature type="domain" description="GGDEF" evidence="5">
    <location>
        <begin position="481"/>
        <end position="619"/>
    </location>
</feature>
<dbReference type="InterPro" id="IPR000014">
    <property type="entry name" value="PAS"/>
</dbReference>
<keyword evidence="7" id="KW-1185">Reference proteome</keyword>
<dbReference type="InterPro" id="IPR043128">
    <property type="entry name" value="Rev_trsase/Diguanyl_cyclase"/>
</dbReference>